<dbReference type="Gene3D" id="1.50.10.10">
    <property type="match status" value="1"/>
</dbReference>
<keyword evidence="1" id="KW-0328">Glycosyltransferase</keyword>
<feature type="domain" description="Glycosyl hydrolase 94 catalytic" evidence="3">
    <location>
        <begin position="24"/>
        <end position="125"/>
    </location>
</feature>
<evidence type="ECO:0000313" key="5">
    <source>
        <dbReference type="Proteomes" id="UP001432180"/>
    </source>
</evidence>
<dbReference type="Pfam" id="PF17167">
    <property type="entry name" value="Glyco_hydro_94"/>
    <property type="match status" value="1"/>
</dbReference>
<dbReference type="Proteomes" id="UP001432180">
    <property type="component" value="Chromosome"/>
</dbReference>
<dbReference type="EMBL" id="CP121472">
    <property type="protein sequence ID" value="WPL18189.1"/>
    <property type="molecule type" value="Genomic_DNA"/>
</dbReference>
<dbReference type="PANTHER" id="PTHR37469:SF2">
    <property type="entry name" value="CELLOBIONIC ACID PHOSPHORYLASE"/>
    <property type="match status" value="1"/>
</dbReference>
<dbReference type="SUPFAM" id="SSF48208">
    <property type="entry name" value="Six-hairpin glycosidases"/>
    <property type="match status" value="1"/>
</dbReference>
<accession>A0ABZ0SCB8</accession>
<evidence type="ECO:0000313" key="4">
    <source>
        <dbReference type="EMBL" id="WPL18189.1"/>
    </source>
</evidence>
<keyword evidence="2" id="KW-0808">Transferase</keyword>
<dbReference type="PANTHER" id="PTHR37469">
    <property type="entry name" value="CELLOBIONIC ACID PHOSPHORYLASE-RELATED"/>
    <property type="match status" value="1"/>
</dbReference>
<proteinExistence type="predicted"/>
<name>A0ABZ0SCB8_9GAMM</name>
<dbReference type="InterPro" id="IPR008928">
    <property type="entry name" value="6-hairpin_glycosidase_sf"/>
</dbReference>
<evidence type="ECO:0000259" key="3">
    <source>
        <dbReference type="Pfam" id="PF17167"/>
    </source>
</evidence>
<sequence length="141" mass="15810">MLSVTGYVEWVLGHLRPKSALHLVSFWARSGDYQSGGAFGFRDQLQDAMALIHAEPGLVREHLLRCAGRQFREGDVQHWWHPPSGRGVRTRCSDDYLWLPLATCRYVLITGDSGVLDETAPFLDGRLVSGEDDGYYGNSSR</sequence>
<organism evidence="4 5">
    <name type="scientific">Thiorhodovibrio winogradskyi</name>
    <dbReference type="NCBI Taxonomy" id="77007"/>
    <lineage>
        <taxon>Bacteria</taxon>
        <taxon>Pseudomonadati</taxon>
        <taxon>Pseudomonadota</taxon>
        <taxon>Gammaproteobacteria</taxon>
        <taxon>Chromatiales</taxon>
        <taxon>Chromatiaceae</taxon>
        <taxon>Thiorhodovibrio</taxon>
    </lineage>
</organism>
<reference evidence="4 5" key="1">
    <citation type="journal article" date="2023" name="Microorganisms">
        <title>Thiorhodovibrio frisius and Trv. litoralis spp. nov., Two Novel Members from a Clade of Fastidious Purple Sulfur Bacteria That Exhibit Unique Red-Shifted Light-Harvesting Capabilities.</title>
        <authorList>
            <person name="Methner A."/>
            <person name="Kuzyk S.B."/>
            <person name="Petersen J."/>
            <person name="Bauer S."/>
            <person name="Brinkmann H."/>
            <person name="Sichau K."/>
            <person name="Wanner G."/>
            <person name="Wolf J."/>
            <person name="Neumann-Schaal M."/>
            <person name="Henke P."/>
            <person name="Tank M."/>
            <person name="Sproer C."/>
            <person name="Bunk B."/>
            <person name="Overmann J."/>
        </authorList>
    </citation>
    <scope>NUCLEOTIDE SEQUENCE [LARGE SCALE GENOMIC DNA]</scope>
    <source>
        <strain evidence="4 5">DSM 6702</strain>
    </source>
</reference>
<gene>
    <name evidence="4" type="ORF">Thiowin_03248</name>
</gene>
<dbReference type="InterPro" id="IPR012341">
    <property type="entry name" value="6hp_glycosidase-like_sf"/>
</dbReference>
<keyword evidence="5" id="KW-1185">Reference proteome</keyword>
<dbReference type="InterPro" id="IPR033432">
    <property type="entry name" value="GH94_catalytic"/>
</dbReference>
<evidence type="ECO:0000256" key="2">
    <source>
        <dbReference type="ARBA" id="ARBA00022679"/>
    </source>
</evidence>
<protein>
    <submittedName>
        <fullName evidence="4">Cellobiose phosphorylase</fullName>
    </submittedName>
</protein>
<evidence type="ECO:0000256" key="1">
    <source>
        <dbReference type="ARBA" id="ARBA00022676"/>
    </source>
</evidence>
<dbReference type="InterPro" id="IPR052047">
    <property type="entry name" value="GH94_Enzymes"/>
</dbReference>